<dbReference type="InterPro" id="IPR017923">
    <property type="entry name" value="TFIIS_N"/>
</dbReference>
<keyword evidence="4" id="KW-1185">Reference proteome</keyword>
<evidence type="ECO:0000259" key="2">
    <source>
        <dbReference type="PROSITE" id="PS51319"/>
    </source>
</evidence>
<feature type="domain" description="TFIIS N-terminal" evidence="2">
    <location>
        <begin position="1"/>
        <end position="61"/>
    </location>
</feature>
<dbReference type="Pfam" id="PF08711">
    <property type="entry name" value="Med26"/>
    <property type="match status" value="1"/>
</dbReference>
<dbReference type="Proteomes" id="UP001472677">
    <property type="component" value="Unassembled WGS sequence"/>
</dbReference>
<dbReference type="InterPro" id="IPR044204">
    <property type="entry name" value="IWS1/2"/>
</dbReference>
<comment type="subcellular location">
    <subcellularLocation>
        <location evidence="1">Nucleus</location>
    </subcellularLocation>
</comment>
<dbReference type="Gene3D" id="1.20.930.10">
    <property type="entry name" value="Conserved domain common to transcription factors TFIIS, elongin A, CRSP70"/>
    <property type="match status" value="1"/>
</dbReference>
<evidence type="ECO:0000313" key="3">
    <source>
        <dbReference type="EMBL" id="KAK8474168.1"/>
    </source>
</evidence>
<dbReference type="PANTHER" id="PTHR47350:SF2">
    <property type="entry name" value="PROTEIN IWS1 HOMOLOG"/>
    <property type="match status" value="1"/>
</dbReference>
<keyword evidence="1" id="KW-0539">Nucleus</keyword>
<sequence length="111" mass="12792">MNTLTHFLHVDISSEDGREQLKKSRLGKVIMFLSKSEEETTANRQLAKDLVENWSRTIFNKNARDSDLKNTQEEVVIPLKKTSSVKKHSTMEVREADFDLESYPKQSYSSA</sequence>
<gene>
    <name evidence="3" type="ORF">V6N12_047099</name>
</gene>
<name>A0ABR1Z5X2_9ROSI</name>
<reference evidence="3 4" key="1">
    <citation type="journal article" date="2024" name="G3 (Bethesda)">
        <title>Genome assembly of Hibiscus sabdariffa L. provides insights into metabolisms of medicinal natural products.</title>
        <authorList>
            <person name="Kim T."/>
        </authorList>
    </citation>
    <scope>NUCLEOTIDE SEQUENCE [LARGE SCALE GENOMIC DNA]</scope>
    <source>
        <strain evidence="3">TK-2024</strain>
        <tissue evidence="3">Old leaves</tissue>
    </source>
</reference>
<protein>
    <recommendedName>
        <fullName evidence="2">TFIIS N-terminal domain-containing protein</fullName>
    </recommendedName>
</protein>
<accession>A0ABR1Z5X2</accession>
<dbReference type="EMBL" id="JBBPBM010002883">
    <property type="protein sequence ID" value="KAK8474168.1"/>
    <property type="molecule type" value="Genomic_DNA"/>
</dbReference>
<comment type="caution">
    <text evidence="3">The sequence shown here is derived from an EMBL/GenBank/DDBJ whole genome shotgun (WGS) entry which is preliminary data.</text>
</comment>
<proteinExistence type="predicted"/>
<evidence type="ECO:0000313" key="4">
    <source>
        <dbReference type="Proteomes" id="UP001472677"/>
    </source>
</evidence>
<evidence type="ECO:0000256" key="1">
    <source>
        <dbReference type="PROSITE-ProRule" id="PRU00649"/>
    </source>
</evidence>
<organism evidence="3 4">
    <name type="scientific">Hibiscus sabdariffa</name>
    <name type="common">roselle</name>
    <dbReference type="NCBI Taxonomy" id="183260"/>
    <lineage>
        <taxon>Eukaryota</taxon>
        <taxon>Viridiplantae</taxon>
        <taxon>Streptophyta</taxon>
        <taxon>Embryophyta</taxon>
        <taxon>Tracheophyta</taxon>
        <taxon>Spermatophyta</taxon>
        <taxon>Magnoliopsida</taxon>
        <taxon>eudicotyledons</taxon>
        <taxon>Gunneridae</taxon>
        <taxon>Pentapetalae</taxon>
        <taxon>rosids</taxon>
        <taxon>malvids</taxon>
        <taxon>Malvales</taxon>
        <taxon>Malvaceae</taxon>
        <taxon>Malvoideae</taxon>
        <taxon>Hibiscus</taxon>
    </lineage>
</organism>
<dbReference type="PROSITE" id="PS51319">
    <property type="entry name" value="TFIIS_N"/>
    <property type="match status" value="1"/>
</dbReference>
<dbReference type="InterPro" id="IPR035441">
    <property type="entry name" value="TFIIS/LEDGF_dom_sf"/>
</dbReference>
<dbReference type="PANTHER" id="PTHR47350">
    <property type="entry name" value="PROTEIN IWS1 HOMOLOG 1"/>
    <property type="match status" value="1"/>
</dbReference>